<sequence>MQKFTPRQSSFMAKTLRDLIHAYGLSKEQLAGLAKAFGVQETSVKGMEVELIRAMNDGEDLDWSKKRR</sequence>
<reference evidence="1 2" key="1">
    <citation type="journal article" date="2012" name="J. Bacteriol.">
        <title>Complete genome sequences of Desulfosporosinus orientis DSM765T, Desulfosporosinus youngiae DSM17734T, Desulfosporosinus meridiei DSM13257T, and Desulfosporosinus acidiphilus DSM22704T.</title>
        <authorList>
            <person name="Pester M."/>
            <person name="Brambilla E."/>
            <person name="Alazard D."/>
            <person name="Rattei T."/>
            <person name="Weinmaier T."/>
            <person name="Han J."/>
            <person name="Lucas S."/>
            <person name="Lapidus A."/>
            <person name="Cheng J.F."/>
            <person name="Goodwin L."/>
            <person name="Pitluck S."/>
            <person name="Peters L."/>
            <person name="Ovchinnikova G."/>
            <person name="Teshima H."/>
            <person name="Detter J.C."/>
            <person name="Han C.S."/>
            <person name="Tapia R."/>
            <person name="Land M.L."/>
            <person name="Hauser L."/>
            <person name="Kyrpides N.C."/>
            <person name="Ivanova N.N."/>
            <person name="Pagani I."/>
            <person name="Huntmann M."/>
            <person name="Wei C.L."/>
            <person name="Davenport K.W."/>
            <person name="Daligault H."/>
            <person name="Chain P.S."/>
            <person name="Chen A."/>
            <person name="Mavromatis K."/>
            <person name="Markowitz V."/>
            <person name="Szeto E."/>
            <person name="Mikhailova N."/>
            <person name="Pati A."/>
            <person name="Wagner M."/>
            <person name="Woyke T."/>
            <person name="Ollivier B."/>
            <person name="Klenk H.P."/>
            <person name="Spring S."/>
            <person name="Loy A."/>
        </authorList>
    </citation>
    <scope>NUCLEOTIDE SEQUENCE [LARGE SCALE GENOMIC DNA]</scope>
    <source>
        <strain evidence="2">DSM 22704 / JCM 16185 / SJ4</strain>
    </source>
</reference>
<accession>I4D3E0</accession>
<dbReference type="EMBL" id="CP003639">
    <property type="protein sequence ID" value="AFM40314.1"/>
    <property type="molecule type" value="Genomic_DNA"/>
</dbReference>
<evidence type="ECO:0000313" key="1">
    <source>
        <dbReference type="EMBL" id="AFM40314.1"/>
    </source>
</evidence>
<dbReference type="Proteomes" id="UP000002892">
    <property type="component" value="Chromosome"/>
</dbReference>
<evidence type="ECO:0000313" key="2">
    <source>
        <dbReference type="Proteomes" id="UP000002892"/>
    </source>
</evidence>
<organism evidence="1 2">
    <name type="scientific">Desulfosporosinus acidiphilus (strain DSM 22704 / JCM 16185 / SJ4)</name>
    <dbReference type="NCBI Taxonomy" id="646529"/>
    <lineage>
        <taxon>Bacteria</taxon>
        <taxon>Bacillati</taxon>
        <taxon>Bacillota</taxon>
        <taxon>Clostridia</taxon>
        <taxon>Eubacteriales</taxon>
        <taxon>Desulfitobacteriaceae</taxon>
        <taxon>Desulfosporosinus</taxon>
    </lineage>
</organism>
<name>I4D3E0_DESAJ</name>
<protein>
    <submittedName>
        <fullName evidence="1">Uncharacterized protein</fullName>
    </submittedName>
</protein>
<dbReference type="KEGG" id="dai:Desaci_1288"/>
<dbReference type="RefSeq" id="WP_014826321.1">
    <property type="nucleotide sequence ID" value="NC_018068.1"/>
</dbReference>
<dbReference type="AlphaFoldDB" id="I4D3E0"/>
<gene>
    <name evidence="1" type="ordered locus">Desaci_1288</name>
</gene>
<proteinExistence type="predicted"/>
<keyword evidence="2" id="KW-1185">Reference proteome</keyword>
<dbReference type="HOGENOM" id="CLU_2787015_0_0_9"/>
<dbReference type="STRING" id="646529.Desaci_1288"/>